<evidence type="ECO:0000313" key="1">
    <source>
        <dbReference type="EMBL" id="BDT60204.1"/>
    </source>
</evidence>
<dbReference type="EMBL" id="AP026966">
    <property type="protein sequence ID" value="BDT60204.1"/>
    <property type="molecule type" value="Genomic_DNA"/>
</dbReference>
<dbReference type="Proteomes" id="UP001163336">
    <property type="component" value="Chromosome"/>
</dbReference>
<sequence length="254" mass="29251">MEDKIYDIPVAVTKTAAMRYIAETAGHGYHLFQTGAVPAEKVLSLIEKFDRQYRVLATRGMRDNDRSRGRSCARLILFPKDGYPVERPDREWLFWLMATDGVGTLAEEKCTRDARNPSTRLPWQKQYELVSRPVRRRNGDLDHVWTWVLQDAFMARWRHALHKAAGRVRSSRERKPEYLVKLLTSLRRVPGFQGINRQKKALIVSADIPRAWHEELNLKLLGTVVNKALAVFTSERTVVSMLGNQEPSNRPSAE</sequence>
<evidence type="ECO:0000313" key="2">
    <source>
        <dbReference type="Proteomes" id="UP001163336"/>
    </source>
</evidence>
<dbReference type="RefSeq" id="WP_281909212.1">
    <property type="nucleotide sequence ID" value="NZ_AP026966.1"/>
</dbReference>
<accession>A0ABM8CA99</accession>
<keyword evidence="2" id="KW-1185">Reference proteome</keyword>
<gene>
    <name evidence="1" type="ORF">MasN3_36980</name>
</gene>
<name>A0ABM8CA99_9BURK</name>
<protein>
    <submittedName>
        <fullName evidence="1">Uncharacterized protein</fullName>
    </submittedName>
</protein>
<reference evidence="1" key="1">
    <citation type="submission" date="2022-11" db="EMBL/GenBank/DDBJ databases">
        <title>Isolation and characterization of PLA-degrading bacterium Massilia sp. from Antarctic soil.</title>
        <authorList>
            <person name="Sato K."/>
            <person name="Gomez-Fuentes C."/>
            <person name="Ahmad S.A."/>
            <person name="Zulkharnain A."/>
        </authorList>
    </citation>
    <scope>NUCLEOTIDE SEQUENCE</scope>
    <source>
        <strain evidence="1">N-3</strain>
    </source>
</reference>
<proteinExistence type="predicted"/>
<organism evidence="1 2">
    <name type="scientific">Massilia varians</name>
    <dbReference type="NCBI Taxonomy" id="457921"/>
    <lineage>
        <taxon>Bacteria</taxon>
        <taxon>Pseudomonadati</taxon>
        <taxon>Pseudomonadota</taxon>
        <taxon>Betaproteobacteria</taxon>
        <taxon>Burkholderiales</taxon>
        <taxon>Oxalobacteraceae</taxon>
        <taxon>Telluria group</taxon>
        <taxon>Massilia</taxon>
    </lineage>
</organism>